<dbReference type="Proteomes" id="UP000620596">
    <property type="component" value="Unassembled WGS sequence"/>
</dbReference>
<sequence length="240" mass="26364">MTEPHIRRLTLFDYASLAVSKVIYFGGSDADHVSMPALVQAADLPKLLIFAIRGIKNQEEVPRKLEDEGTAIAIETMGKKVYALIGKGVLPAYDPHIFLRIELGAIGANRDDYLVRLDDVSNWLKTEGVEIGYSVNAPQNNGSDEAEHGNASLGISDAGNRWPWGKHHTELLGHLEAAASEFWRSYDPHNAKATAPKNDTVISWLMTRNALGQKRKVSDQMASAIATILRPDDLPTGPRK</sequence>
<reference evidence="1" key="2">
    <citation type="submission" date="2020-09" db="EMBL/GenBank/DDBJ databases">
        <authorList>
            <person name="Sun Q."/>
            <person name="Zhou Y."/>
        </authorList>
    </citation>
    <scope>NUCLEOTIDE SEQUENCE</scope>
    <source>
        <strain evidence="1">CGMCC 1.15322</strain>
    </source>
</reference>
<dbReference type="AlphaFoldDB" id="A0A916SPC7"/>
<proteinExistence type="predicted"/>
<keyword evidence="2" id="KW-1185">Reference proteome</keyword>
<dbReference type="EMBL" id="BMIG01000012">
    <property type="protein sequence ID" value="GGB06950.1"/>
    <property type="molecule type" value="Genomic_DNA"/>
</dbReference>
<comment type="caution">
    <text evidence="1">The sequence shown here is derived from an EMBL/GenBank/DDBJ whole genome shotgun (WGS) entry which is preliminary data.</text>
</comment>
<dbReference type="RefSeq" id="WP_188709306.1">
    <property type="nucleotide sequence ID" value="NZ_BMIG01000012.1"/>
</dbReference>
<reference evidence="1" key="1">
    <citation type="journal article" date="2014" name="Int. J. Syst. Evol. Microbiol.">
        <title>Complete genome sequence of Corynebacterium casei LMG S-19264T (=DSM 44701T), isolated from a smear-ripened cheese.</title>
        <authorList>
            <consortium name="US DOE Joint Genome Institute (JGI-PGF)"/>
            <person name="Walter F."/>
            <person name="Albersmeier A."/>
            <person name="Kalinowski J."/>
            <person name="Ruckert C."/>
        </authorList>
    </citation>
    <scope>NUCLEOTIDE SEQUENCE</scope>
    <source>
        <strain evidence="1">CGMCC 1.15322</strain>
    </source>
</reference>
<gene>
    <name evidence="1" type="ORF">GCM10011496_29800</name>
</gene>
<protein>
    <submittedName>
        <fullName evidence="1">Uncharacterized protein</fullName>
    </submittedName>
</protein>
<organism evidence="1 2">
    <name type="scientific">Polaromonas eurypsychrophila</name>
    <dbReference type="NCBI Taxonomy" id="1614635"/>
    <lineage>
        <taxon>Bacteria</taxon>
        <taxon>Pseudomonadati</taxon>
        <taxon>Pseudomonadota</taxon>
        <taxon>Betaproteobacteria</taxon>
        <taxon>Burkholderiales</taxon>
        <taxon>Comamonadaceae</taxon>
        <taxon>Polaromonas</taxon>
    </lineage>
</organism>
<evidence type="ECO:0000313" key="1">
    <source>
        <dbReference type="EMBL" id="GGB06950.1"/>
    </source>
</evidence>
<evidence type="ECO:0000313" key="2">
    <source>
        <dbReference type="Proteomes" id="UP000620596"/>
    </source>
</evidence>
<accession>A0A916SPC7</accession>
<name>A0A916SPC7_9BURK</name>